<name>A0AAQ4F1Z5_AMBAM</name>
<evidence type="ECO:0000313" key="2">
    <source>
        <dbReference type="EMBL" id="KAK8780772.1"/>
    </source>
</evidence>
<dbReference type="AlphaFoldDB" id="A0AAQ4F1Z5"/>
<feature type="compositionally biased region" description="Low complexity" evidence="1">
    <location>
        <begin position="10"/>
        <end position="28"/>
    </location>
</feature>
<feature type="compositionally biased region" description="Polar residues" evidence="1">
    <location>
        <begin position="29"/>
        <end position="40"/>
    </location>
</feature>
<reference evidence="2 3" key="1">
    <citation type="journal article" date="2023" name="Arcadia Sci">
        <title>De novo assembly of a long-read Amblyomma americanum tick genome.</title>
        <authorList>
            <person name="Chou S."/>
            <person name="Poskanzer K.E."/>
            <person name="Rollins M."/>
            <person name="Thuy-Boun P.S."/>
        </authorList>
    </citation>
    <scope>NUCLEOTIDE SEQUENCE [LARGE SCALE GENOMIC DNA]</scope>
    <source>
        <strain evidence="2">F_SG_1</strain>
        <tissue evidence="2">Salivary glands</tissue>
    </source>
</reference>
<gene>
    <name evidence="2" type="ORF">V5799_017888</name>
</gene>
<feature type="region of interest" description="Disordered" evidence="1">
    <location>
        <begin position="1"/>
        <end position="40"/>
    </location>
</feature>
<accession>A0AAQ4F1Z5</accession>
<organism evidence="2 3">
    <name type="scientific">Amblyomma americanum</name>
    <name type="common">Lone star tick</name>
    <dbReference type="NCBI Taxonomy" id="6943"/>
    <lineage>
        <taxon>Eukaryota</taxon>
        <taxon>Metazoa</taxon>
        <taxon>Ecdysozoa</taxon>
        <taxon>Arthropoda</taxon>
        <taxon>Chelicerata</taxon>
        <taxon>Arachnida</taxon>
        <taxon>Acari</taxon>
        <taxon>Parasitiformes</taxon>
        <taxon>Ixodida</taxon>
        <taxon>Ixodoidea</taxon>
        <taxon>Ixodidae</taxon>
        <taxon>Amblyomminae</taxon>
        <taxon>Amblyomma</taxon>
    </lineage>
</organism>
<evidence type="ECO:0000313" key="3">
    <source>
        <dbReference type="Proteomes" id="UP001321473"/>
    </source>
</evidence>
<evidence type="ECO:0000256" key="1">
    <source>
        <dbReference type="SAM" id="MobiDB-lite"/>
    </source>
</evidence>
<dbReference type="Proteomes" id="UP001321473">
    <property type="component" value="Unassembled WGS sequence"/>
</dbReference>
<feature type="region of interest" description="Disordered" evidence="1">
    <location>
        <begin position="188"/>
        <end position="216"/>
    </location>
</feature>
<protein>
    <submittedName>
        <fullName evidence="2">Uncharacterized protein</fullName>
    </submittedName>
</protein>
<feature type="non-terminal residue" evidence="2">
    <location>
        <position position="297"/>
    </location>
</feature>
<feature type="region of interest" description="Disordered" evidence="1">
    <location>
        <begin position="234"/>
        <end position="297"/>
    </location>
</feature>
<comment type="caution">
    <text evidence="2">The sequence shown here is derived from an EMBL/GenBank/DDBJ whole genome shotgun (WGS) entry which is preliminary data.</text>
</comment>
<keyword evidence="3" id="KW-1185">Reference proteome</keyword>
<proteinExistence type="predicted"/>
<dbReference type="EMBL" id="JARKHS020008445">
    <property type="protein sequence ID" value="KAK8780772.1"/>
    <property type="molecule type" value="Genomic_DNA"/>
</dbReference>
<sequence length="297" mass="29954">MRNATNDPNASADAAGTGATTDSKGDSTPGATATVITTESNRVVEKLMVLAKECGSDTHIASAGTSDPGVSPSTIATTSKMVRKKTNPLNNAAESAGASGPGVTHSTITTAAKKKVAKRRRSLADATESAGTCGLGDAHSMVTTASKKSKTKRPVTVPDLNESAIQKATAAVSGPGVVHMDPNSGVKKEETNVPHAHTVASDPAILEDDRARSTDADSTDVLMYAAPTSEVVEANAASPVTAHPRSTDAGSFSNGIASAPAEDADSISVDVDSPITTMPHKVSSSASPGKPTAILKQ</sequence>